<proteinExistence type="predicted"/>
<reference evidence="3" key="1">
    <citation type="submission" date="2024-06" db="EMBL/GenBank/DDBJ databases">
        <title>Multi-omics analyses provide insights into the biosynthesis of the anticancer antibiotic pleurotin in Hohenbuehelia grisea.</title>
        <authorList>
            <person name="Weaver J.A."/>
            <person name="Alberti F."/>
        </authorList>
    </citation>
    <scope>NUCLEOTIDE SEQUENCE [LARGE SCALE GENOMIC DNA]</scope>
    <source>
        <strain evidence="3">T-177</strain>
    </source>
</reference>
<accession>A0ABR3JYL7</accession>
<evidence type="ECO:0000256" key="1">
    <source>
        <dbReference type="SAM" id="MobiDB-lite"/>
    </source>
</evidence>
<gene>
    <name evidence="2" type="ORF">HGRIS_005439</name>
</gene>
<dbReference type="EMBL" id="JASNQZ010000001">
    <property type="protein sequence ID" value="KAL0960398.1"/>
    <property type="molecule type" value="Genomic_DNA"/>
</dbReference>
<feature type="region of interest" description="Disordered" evidence="1">
    <location>
        <begin position="202"/>
        <end position="253"/>
    </location>
</feature>
<protein>
    <submittedName>
        <fullName evidence="2">Uncharacterized protein</fullName>
    </submittedName>
</protein>
<organism evidence="2 3">
    <name type="scientific">Hohenbuehelia grisea</name>
    <dbReference type="NCBI Taxonomy" id="104357"/>
    <lineage>
        <taxon>Eukaryota</taxon>
        <taxon>Fungi</taxon>
        <taxon>Dikarya</taxon>
        <taxon>Basidiomycota</taxon>
        <taxon>Agaricomycotina</taxon>
        <taxon>Agaricomycetes</taxon>
        <taxon>Agaricomycetidae</taxon>
        <taxon>Agaricales</taxon>
        <taxon>Pleurotineae</taxon>
        <taxon>Pleurotaceae</taxon>
        <taxon>Hohenbuehelia</taxon>
    </lineage>
</organism>
<sequence>MPPHRSASESAISRPRYTPYTATHARYLKAQQREAANLTTCDYKSNFPVLKSFPYPLDHNGAPVEPSNFKEHLDGHDMPFPRCFCDYTCRIIGCRTGEHKGKWAIACGQGSACNFWVVIDNVLGSCSGNIKYHQYPRHGKGTKLIEEHFTECPPPTAKRYADSPNTFPAHGSPTSSASSSGRGPFYGVDYKSEKQAFQRWDSVSAPVHRMPSPTSSSTTPSSTTPSSSQASPVHAAARGPETTSVSSSSAPSSLAPLSLLPPMRPSFQVPPNIFWPSSFSRPADYRTSVSARHSARAVVVRV</sequence>
<evidence type="ECO:0000313" key="3">
    <source>
        <dbReference type="Proteomes" id="UP001556367"/>
    </source>
</evidence>
<comment type="caution">
    <text evidence="2">The sequence shown here is derived from an EMBL/GenBank/DDBJ whole genome shotgun (WGS) entry which is preliminary data.</text>
</comment>
<feature type="compositionally biased region" description="Low complexity" evidence="1">
    <location>
        <begin position="168"/>
        <end position="183"/>
    </location>
</feature>
<feature type="compositionally biased region" description="Low complexity" evidence="1">
    <location>
        <begin position="211"/>
        <end position="228"/>
    </location>
</feature>
<evidence type="ECO:0000313" key="2">
    <source>
        <dbReference type="EMBL" id="KAL0960398.1"/>
    </source>
</evidence>
<feature type="region of interest" description="Disordered" evidence="1">
    <location>
        <begin position="154"/>
        <end position="183"/>
    </location>
</feature>
<keyword evidence="3" id="KW-1185">Reference proteome</keyword>
<dbReference type="Proteomes" id="UP001556367">
    <property type="component" value="Unassembled WGS sequence"/>
</dbReference>
<name>A0ABR3JYL7_9AGAR</name>